<dbReference type="SUPFAM" id="SSF55785">
    <property type="entry name" value="PYP-like sensor domain (PAS domain)"/>
    <property type="match status" value="1"/>
</dbReference>
<dbReference type="InterPro" id="IPR000014">
    <property type="entry name" value="PAS"/>
</dbReference>
<dbReference type="PANTHER" id="PTHR44757:SF2">
    <property type="entry name" value="BIOFILM ARCHITECTURE MAINTENANCE PROTEIN MBAA"/>
    <property type="match status" value="1"/>
</dbReference>
<evidence type="ECO:0000259" key="3">
    <source>
        <dbReference type="PROSITE" id="PS50112"/>
    </source>
</evidence>
<feature type="domain" description="PAS" evidence="3">
    <location>
        <begin position="139"/>
        <end position="184"/>
    </location>
</feature>
<accession>A0A0R0AE34</accession>
<dbReference type="SMART" id="SM00091">
    <property type="entry name" value="PAS"/>
    <property type="match status" value="1"/>
</dbReference>
<protein>
    <recommendedName>
        <fullName evidence="3">PAS domain-containing protein</fullName>
    </recommendedName>
</protein>
<keyword evidence="5" id="KW-1185">Reference proteome</keyword>
<dbReference type="AlphaFoldDB" id="A0A0R0AE34"/>
<evidence type="ECO:0000313" key="4">
    <source>
        <dbReference type="EMBL" id="KRG43232.1"/>
    </source>
</evidence>
<evidence type="ECO:0000256" key="2">
    <source>
        <dbReference type="SAM" id="Phobius"/>
    </source>
</evidence>
<keyword evidence="2" id="KW-0472">Membrane</keyword>
<sequence length="270" mass="29390">MKTEPGRMPPHAAAPHDPLSPTRAAGPDTASRRERWQHGVLRGVAALLVAVIFLVDTLTTLEGAVAVLYVVAVMLVARTARRGDIVAVAVAGIVLTVYAYLDTHGLRHVGAQTFRAAVSLAAIAISAVLALENQHAVQSLKSQAMLLDLSHDMIFTRGRDGRIAFWNRGAAEVYGFSAQEAVGRIADELLRTRYAQPRALAEAALEAEGRWEGTLVQTTRDGRELHVESRWALQRDASGRTRQVLETHTDVTARQSCCTTPMRVASNMRR</sequence>
<dbReference type="PROSITE" id="PS50112">
    <property type="entry name" value="PAS"/>
    <property type="match status" value="1"/>
</dbReference>
<dbReference type="InterPro" id="IPR052155">
    <property type="entry name" value="Biofilm_reg_signaling"/>
</dbReference>
<keyword evidence="2" id="KW-0812">Transmembrane</keyword>
<dbReference type="Pfam" id="PF08448">
    <property type="entry name" value="PAS_4"/>
    <property type="match status" value="1"/>
</dbReference>
<feature type="transmembrane region" description="Helical" evidence="2">
    <location>
        <begin position="113"/>
        <end position="131"/>
    </location>
</feature>
<feature type="region of interest" description="Disordered" evidence="1">
    <location>
        <begin position="1"/>
        <end position="32"/>
    </location>
</feature>
<feature type="transmembrane region" description="Helical" evidence="2">
    <location>
        <begin position="39"/>
        <end position="55"/>
    </location>
</feature>
<dbReference type="InterPro" id="IPR035965">
    <property type="entry name" value="PAS-like_dom_sf"/>
</dbReference>
<dbReference type="InterPro" id="IPR013656">
    <property type="entry name" value="PAS_4"/>
</dbReference>
<dbReference type="Gene3D" id="3.30.450.20">
    <property type="entry name" value="PAS domain"/>
    <property type="match status" value="1"/>
</dbReference>
<evidence type="ECO:0000256" key="1">
    <source>
        <dbReference type="SAM" id="MobiDB-lite"/>
    </source>
</evidence>
<gene>
    <name evidence="4" type="ORF">ARC20_00545</name>
</gene>
<dbReference type="PANTHER" id="PTHR44757">
    <property type="entry name" value="DIGUANYLATE CYCLASE DGCP"/>
    <property type="match status" value="1"/>
</dbReference>
<dbReference type="CDD" id="cd00130">
    <property type="entry name" value="PAS"/>
    <property type="match status" value="1"/>
</dbReference>
<proteinExistence type="predicted"/>
<feature type="transmembrane region" description="Helical" evidence="2">
    <location>
        <begin position="61"/>
        <end position="77"/>
    </location>
</feature>
<organism evidence="4 5">
    <name type="scientific">Stenotrophomonas panacihumi</name>
    <dbReference type="NCBI Taxonomy" id="676599"/>
    <lineage>
        <taxon>Bacteria</taxon>
        <taxon>Pseudomonadati</taxon>
        <taxon>Pseudomonadota</taxon>
        <taxon>Gammaproteobacteria</taxon>
        <taxon>Lysobacterales</taxon>
        <taxon>Lysobacteraceae</taxon>
        <taxon>Stenotrophomonas</taxon>
    </lineage>
</organism>
<keyword evidence="2" id="KW-1133">Transmembrane helix</keyword>
<dbReference type="STRING" id="676599.ARC20_00545"/>
<dbReference type="Proteomes" id="UP000051802">
    <property type="component" value="Unassembled WGS sequence"/>
</dbReference>
<name>A0A0R0AE34_9GAMM</name>
<comment type="caution">
    <text evidence="4">The sequence shown here is derived from an EMBL/GenBank/DDBJ whole genome shotgun (WGS) entry which is preliminary data.</text>
</comment>
<dbReference type="EMBL" id="LLXU01000076">
    <property type="protein sequence ID" value="KRG43232.1"/>
    <property type="molecule type" value="Genomic_DNA"/>
</dbReference>
<feature type="transmembrane region" description="Helical" evidence="2">
    <location>
        <begin position="84"/>
        <end position="101"/>
    </location>
</feature>
<reference evidence="4 5" key="1">
    <citation type="submission" date="2015-10" db="EMBL/GenBank/DDBJ databases">
        <title>Genome sequencing and analysis of members of genus Stenotrophomonas.</title>
        <authorList>
            <person name="Patil P.P."/>
            <person name="Midha S."/>
            <person name="Patil P.B."/>
        </authorList>
    </citation>
    <scope>NUCLEOTIDE SEQUENCE [LARGE SCALE GENOMIC DNA]</scope>
    <source>
        <strain evidence="4 5">JCM 16536</strain>
    </source>
</reference>
<evidence type="ECO:0000313" key="5">
    <source>
        <dbReference type="Proteomes" id="UP000051802"/>
    </source>
</evidence>
<dbReference type="NCBIfam" id="TIGR00229">
    <property type="entry name" value="sensory_box"/>
    <property type="match status" value="1"/>
</dbReference>